<gene>
    <name evidence="1" type="ORF">COX59_01610</name>
</gene>
<organism evidence="1 2">
    <name type="scientific">Candidatus Beckwithbacteria bacterium CG_4_10_14_0_2_um_filter_47_25</name>
    <dbReference type="NCBI Taxonomy" id="1974493"/>
    <lineage>
        <taxon>Bacteria</taxon>
        <taxon>Candidatus Beckwithiibacteriota</taxon>
    </lineage>
</organism>
<dbReference type="AlphaFoldDB" id="A0A2M7W6V5"/>
<dbReference type="Proteomes" id="UP000228627">
    <property type="component" value="Unassembled WGS sequence"/>
</dbReference>
<dbReference type="EMBL" id="PFQG01000062">
    <property type="protein sequence ID" value="PJA22969.1"/>
    <property type="molecule type" value="Genomic_DNA"/>
</dbReference>
<comment type="caution">
    <text evidence="1">The sequence shown here is derived from an EMBL/GenBank/DDBJ whole genome shotgun (WGS) entry which is preliminary data.</text>
</comment>
<proteinExistence type="predicted"/>
<sequence>MCGFGTDNYRQLYRQSQLRYRGDLQLSNCQSAVRRSLPGVCRGFTLIELLVSVAISG</sequence>
<dbReference type="NCBIfam" id="TIGR02532">
    <property type="entry name" value="IV_pilin_GFxxxE"/>
    <property type="match status" value="1"/>
</dbReference>
<reference evidence="2" key="1">
    <citation type="submission" date="2017-09" db="EMBL/GenBank/DDBJ databases">
        <title>Depth-based differentiation of microbial function through sediment-hosted aquifers and enrichment of novel symbionts in the deep terrestrial subsurface.</title>
        <authorList>
            <person name="Probst A.J."/>
            <person name="Ladd B."/>
            <person name="Jarett J.K."/>
            <person name="Geller-Mcgrath D.E."/>
            <person name="Sieber C.M.K."/>
            <person name="Emerson J.B."/>
            <person name="Anantharaman K."/>
            <person name="Thomas B.C."/>
            <person name="Malmstrom R."/>
            <person name="Stieglmeier M."/>
            <person name="Klingl A."/>
            <person name="Woyke T."/>
            <person name="Ryan C.M."/>
            <person name="Banfield J.F."/>
        </authorList>
    </citation>
    <scope>NUCLEOTIDE SEQUENCE [LARGE SCALE GENOMIC DNA]</scope>
</reference>
<protein>
    <recommendedName>
        <fullName evidence="3">Prepilin-type N-terminal cleavage/methylation domain-containing protein</fullName>
    </recommendedName>
</protein>
<feature type="non-terminal residue" evidence="1">
    <location>
        <position position="57"/>
    </location>
</feature>
<evidence type="ECO:0000313" key="2">
    <source>
        <dbReference type="Proteomes" id="UP000228627"/>
    </source>
</evidence>
<accession>A0A2M7W6V5</accession>
<dbReference type="InterPro" id="IPR012902">
    <property type="entry name" value="N_methyl_site"/>
</dbReference>
<dbReference type="Pfam" id="PF07963">
    <property type="entry name" value="N_methyl"/>
    <property type="match status" value="1"/>
</dbReference>
<evidence type="ECO:0000313" key="1">
    <source>
        <dbReference type="EMBL" id="PJA22969.1"/>
    </source>
</evidence>
<evidence type="ECO:0008006" key="3">
    <source>
        <dbReference type="Google" id="ProtNLM"/>
    </source>
</evidence>
<name>A0A2M7W6V5_9BACT</name>